<dbReference type="InterPro" id="IPR000048">
    <property type="entry name" value="IQ_motif_EF-hand-BS"/>
</dbReference>
<comment type="caution">
    <text evidence="1">The sequence shown here is derived from an EMBL/GenBank/DDBJ whole genome shotgun (WGS) entry which is preliminary data.</text>
</comment>
<organism evidence="1 2">
    <name type="scientific">Geranomyces variabilis</name>
    <dbReference type="NCBI Taxonomy" id="109894"/>
    <lineage>
        <taxon>Eukaryota</taxon>
        <taxon>Fungi</taxon>
        <taxon>Fungi incertae sedis</taxon>
        <taxon>Chytridiomycota</taxon>
        <taxon>Chytridiomycota incertae sedis</taxon>
        <taxon>Chytridiomycetes</taxon>
        <taxon>Spizellomycetales</taxon>
        <taxon>Powellomycetaceae</taxon>
        <taxon>Geranomyces</taxon>
    </lineage>
</organism>
<sequence>MPPYATTMTEYHHHSATDIYAARPLDSKCDAAGSPHGRHETGDIDVIRYTMSSLQLDETHWSNPSPPHGGLAGMGHRSATGLPKQKHAQSAMRHVSADSTLKCAGVAPRAAYAAAAVAAAATAPGHHCRPASPKAEENTQLAKAAIVLQRAFRAKKHLEQERKAAAAVKIQATFRSYRSRLEVRRSLCGWFAMRRSRIDFSVYLLVTFFASRQWASYNPTTTSCFTKLLAETTD</sequence>
<dbReference type="Pfam" id="PF00612">
    <property type="entry name" value="IQ"/>
    <property type="match status" value="2"/>
</dbReference>
<evidence type="ECO:0000313" key="2">
    <source>
        <dbReference type="Proteomes" id="UP001212152"/>
    </source>
</evidence>
<dbReference type="PROSITE" id="PS50096">
    <property type="entry name" value="IQ"/>
    <property type="match status" value="1"/>
</dbReference>
<reference evidence="1" key="1">
    <citation type="submission" date="2020-05" db="EMBL/GenBank/DDBJ databases">
        <title>Phylogenomic resolution of chytrid fungi.</title>
        <authorList>
            <person name="Stajich J.E."/>
            <person name="Amses K."/>
            <person name="Simmons R."/>
            <person name="Seto K."/>
            <person name="Myers J."/>
            <person name="Bonds A."/>
            <person name="Quandt C.A."/>
            <person name="Barry K."/>
            <person name="Liu P."/>
            <person name="Grigoriev I."/>
            <person name="Longcore J.E."/>
            <person name="James T.Y."/>
        </authorList>
    </citation>
    <scope>NUCLEOTIDE SEQUENCE</scope>
    <source>
        <strain evidence="1">JEL0379</strain>
    </source>
</reference>
<dbReference type="AlphaFoldDB" id="A0AAD5TI59"/>
<gene>
    <name evidence="1" type="ORF">HDU87_004650</name>
</gene>
<keyword evidence="2" id="KW-1185">Reference proteome</keyword>
<evidence type="ECO:0000313" key="1">
    <source>
        <dbReference type="EMBL" id="KAJ3177158.1"/>
    </source>
</evidence>
<name>A0AAD5TI59_9FUNG</name>
<dbReference type="EMBL" id="JADGJQ010000035">
    <property type="protein sequence ID" value="KAJ3177158.1"/>
    <property type="molecule type" value="Genomic_DNA"/>
</dbReference>
<proteinExistence type="predicted"/>
<dbReference type="CDD" id="cd23767">
    <property type="entry name" value="IQCD"/>
    <property type="match status" value="1"/>
</dbReference>
<accession>A0AAD5TI59</accession>
<dbReference type="Proteomes" id="UP001212152">
    <property type="component" value="Unassembled WGS sequence"/>
</dbReference>
<dbReference type="Gene3D" id="1.20.5.190">
    <property type="match status" value="1"/>
</dbReference>
<protein>
    <submittedName>
        <fullName evidence="1">Uncharacterized protein</fullName>
    </submittedName>
</protein>